<dbReference type="Proteomes" id="UP001057702">
    <property type="component" value="Unassembled WGS sequence"/>
</dbReference>
<dbReference type="EMBL" id="JANFNG010000012">
    <property type="protein sequence ID" value="MCQ4082293.1"/>
    <property type="molecule type" value="Genomic_DNA"/>
</dbReference>
<feature type="compositionally biased region" description="Low complexity" evidence="1">
    <location>
        <begin position="11"/>
        <end position="37"/>
    </location>
</feature>
<comment type="caution">
    <text evidence="4">The sequence shown here is derived from an EMBL/GenBank/DDBJ whole genome shotgun (WGS) entry which is preliminary data.</text>
</comment>
<feature type="transmembrane region" description="Helical" evidence="2">
    <location>
        <begin position="172"/>
        <end position="191"/>
    </location>
</feature>
<evidence type="ECO:0000256" key="1">
    <source>
        <dbReference type="SAM" id="MobiDB-lite"/>
    </source>
</evidence>
<protein>
    <recommendedName>
        <fullName evidence="3">DUF6542 domain-containing protein</fullName>
    </recommendedName>
</protein>
<accession>A0ABT1PX81</accession>
<keyword evidence="5" id="KW-1185">Reference proteome</keyword>
<dbReference type="InterPro" id="IPR046672">
    <property type="entry name" value="DUF6542"/>
</dbReference>
<reference evidence="4" key="1">
    <citation type="submission" date="2022-06" db="EMBL/GenBank/DDBJ databases">
        <title>Draft genome sequence of Streptomyces sp. RB6PN25 isolated from peat swamp forest in Thailand.</title>
        <authorList>
            <person name="Duangmal K."/>
            <person name="Klaysubun C."/>
        </authorList>
    </citation>
    <scope>NUCLEOTIDE SEQUENCE</scope>
    <source>
        <strain evidence="4">RB6PN25</strain>
    </source>
</reference>
<evidence type="ECO:0000256" key="2">
    <source>
        <dbReference type="SAM" id="Phobius"/>
    </source>
</evidence>
<feature type="transmembrane region" description="Helical" evidence="2">
    <location>
        <begin position="79"/>
        <end position="102"/>
    </location>
</feature>
<keyword evidence="2" id="KW-0472">Membrane</keyword>
<keyword evidence="2" id="KW-0812">Transmembrane</keyword>
<feature type="transmembrane region" description="Helical" evidence="2">
    <location>
        <begin position="137"/>
        <end position="160"/>
    </location>
</feature>
<feature type="transmembrane region" description="Helical" evidence="2">
    <location>
        <begin position="108"/>
        <end position="125"/>
    </location>
</feature>
<sequence>MDHPRTRTSHPSRAAGSGGRPPAHGASASGASAARSATVPSDGPPVDTATVYRTRAHRGGHPAHPGTLLSRIVHPSARLTGFGTGVVITSITLAGGAIDSWLFNGPGVFFGLVFVAASIAGALWVRRYDLAAAPVSAPIAFALALVFTGDSGSGGIVGHLMGTVTGLATHTVWLYAGTILAAVVAVVRKFAGRPPPR</sequence>
<name>A0ABT1PX81_9ACTN</name>
<dbReference type="Pfam" id="PF20177">
    <property type="entry name" value="DUF6542"/>
    <property type="match status" value="1"/>
</dbReference>
<feature type="domain" description="DUF6542" evidence="3">
    <location>
        <begin position="78"/>
        <end position="193"/>
    </location>
</feature>
<gene>
    <name evidence="4" type="ORF">NGB36_17180</name>
</gene>
<organism evidence="4 5">
    <name type="scientific">Streptomyces humicola</name>
    <dbReference type="NCBI Taxonomy" id="2953240"/>
    <lineage>
        <taxon>Bacteria</taxon>
        <taxon>Bacillati</taxon>
        <taxon>Actinomycetota</taxon>
        <taxon>Actinomycetes</taxon>
        <taxon>Kitasatosporales</taxon>
        <taxon>Streptomycetaceae</taxon>
        <taxon>Streptomyces</taxon>
    </lineage>
</organism>
<keyword evidence="2" id="KW-1133">Transmembrane helix</keyword>
<dbReference type="RefSeq" id="WP_255921195.1">
    <property type="nucleotide sequence ID" value="NZ_JANFNG010000012.1"/>
</dbReference>
<proteinExistence type="predicted"/>
<evidence type="ECO:0000313" key="4">
    <source>
        <dbReference type="EMBL" id="MCQ4082293.1"/>
    </source>
</evidence>
<feature type="region of interest" description="Disordered" evidence="1">
    <location>
        <begin position="1"/>
        <end position="49"/>
    </location>
</feature>
<feature type="compositionally biased region" description="Basic residues" evidence="1">
    <location>
        <begin position="1"/>
        <end position="10"/>
    </location>
</feature>
<evidence type="ECO:0000313" key="5">
    <source>
        <dbReference type="Proteomes" id="UP001057702"/>
    </source>
</evidence>
<evidence type="ECO:0000259" key="3">
    <source>
        <dbReference type="Pfam" id="PF20177"/>
    </source>
</evidence>